<dbReference type="Gene3D" id="2.60.40.10">
    <property type="entry name" value="Immunoglobulins"/>
    <property type="match status" value="3"/>
</dbReference>
<keyword evidence="9" id="KW-1185">Reference proteome</keyword>
<dbReference type="InterPro" id="IPR041351">
    <property type="entry name" value="Ig_GlcNase"/>
</dbReference>
<sequence>MPTPTESICPKIAKPHLLNSTNNNWVVVKDTIAKTPSGDQDLPAIIKQGIAYSTQGLGTESTIPAVVPGTILNTLLRDKNWLKSNIKTAYTDEDGKTYTLKEQGKSLDTDFFDPFFDTNQKFIPDASIDGGVALYTYWYYTEFTLATLAKNQRFWLNLRGINYTADVFINGVQLNKAAQLQGMFLRHSFDITEHPSKDGIYRLAIRIVPPDSPGIPTLANNGGVLNAPNIGQLITMRHTVGWDWTISIPDRSTGLWDQVSVSTTKALQLKDPNVTTKVKGTTATVTIQMQVHNSTAVTQTGFVSYELEGNTHQQSITIEAGKTIPIQFDAFEIENARLWWPNGTDPIDPKKAPELYTLNLYASMAADINTDSLSDQHTLRVGMREFTHAMIPSDNPEKRQFSVNGVPVFIRGGNWMGMDTLFRGDATRYRNEVRMHKEMNLNMIRVWGGGLIERPEFYEACDEMGIMVMQEFWFSGEFIFSEPGYPNPNSGGLQIPLPAYYKKLFTKCATDTIKMLRNYSSLLFWCAANESIPPPTLLKELQGYIGEGDKALDDRLLVKNSLMVHGDSVGTDGPYGILKLNNYFQKMPGGWTNPLNPEIGSLGISPVESIRRMIRGASLAKPPKKFAQFTAAHIDLPVVNESWQQLKYSQYFVDYNVGGQTKDFDDQLYTYGVPKDIDAFCDQAQLTNYMQYKGLWEGYLTNMWDWYTGLIIWKSQGSWTGVRAKLYDWFLEQNGGHWGVKDACEAIHVQLNLINYPKGTSYEVNVVNHTLQELGNLELNWNAYGLKGSIGTGKIPAETKNLGSSTTKIGDLDLTQILSELTSEVYFVVLELEQEGKTLSRNMYWLSKTGNYEEIGTYKVPSLTTSAKGSKDANGNYVLQTSFKNNSDQLSFWNRVQVRKPTTSGGIGERVLPVFYEHNYFSLMREEEQSNQIEFQYDGKEGTPELWLKGWNQEWLQIPIAWEK</sequence>
<dbReference type="Gene3D" id="2.60.120.260">
    <property type="entry name" value="Galactose-binding domain-like"/>
    <property type="match status" value="1"/>
</dbReference>
<evidence type="ECO:0000313" key="8">
    <source>
        <dbReference type="EMBL" id="MBC8756688.1"/>
    </source>
</evidence>
<evidence type="ECO:0008006" key="10">
    <source>
        <dbReference type="Google" id="ProtNLM"/>
    </source>
</evidence>
<dbReference type="InterPro" id="IPR054593">
    <property type="entry name" value="Beta-mannosidase-like_N2"/>
</dbReference>
<evidence type="ECO:0000256" key="2">
    <source>
        <dbReference type="ARBA" id="ARBA00022801"/>
    </source>
</evidence>
<evidence type="ECO:0000259" key="4">
    <source>
        <dbReference type="Pfam" id="PF00703"/>
    </source>
</evidence>
<comment type="similarity">
    <text evidence="1">Belongs to the glycosyl hydrolase 2 family.</text>
</comment>
<dbReference type="InterPro" id="IPR013783">
    <property type="entry name" value="Ig-like_fold"/>
</dbReference>
<dbReference type="SUPFAM" id="SSF51445">
    <property type="entry name" value="(Trans)glycosidases"/>
    <property type="match status" value="1"/>
</dbReference>
<dbReference type="SUPFAM" id="SSF49785">
    <property type="entry name" value="Galactose-binding domain-like"/>
    <property type="match status" value="1"/>
</dbReference>
<dbReference type="InterPro" id="IPR006103">
    <property type="entry name" value="Glyco_hydro_2_cat"/>
</dbReference>
<dbReference type="PANTHER" id="PTHR43536:SF1">
    <property type="entry name" value="MANNOSYLGLYCOPROTEIN ENDO-BETA-MANNOSIDASE"/>
    <property type="match status" value="1"/>
</dbReference>
<dbReference type="InterPro" id="IPR017853">
    <property type="entry name" value="GH"/>
</dbReference>
<evidence type="ECO:0000256" key="3">
    <source>
        <dbReference type="ARBA" id="ARBA00023295"/>
    </source>
</evidence>
<keyword evidence="3" id="KW-0326">Glycosidase</keyword>
<evidence type="ECO:0000256" key="1">
    <source>
        <dbReference type="ARBA" id="ARBA00007401"/>
    </source>
</evidence>
<gene>
    <name evidence="8" type="ORF">H2O64_18590</name>
</gene>
<feature type="domain" description="Glycoside hydrolase family 2 catalytic" evidence="5">
    <location>
        <begin position="398"/>
        <end position="542"/>
    </location>
</feature>
<dbReference type="Proteomes" id="UP000619238">
    <property type="component" value="Unassembled WGS sequence"/>
</dbReference>
<protein>
    <recommendedName>
        <fullName evidence="10">Exo-1,4-beta-D-glucosaminidase</fullName>
    </recommendedName>
</protein>
<accession>A0ABR7QDW6</accession>
<dbReference type="InterPro" id="IPR008979">
    <property type="entry name" value="Galactose-bd-like_sf"/>
</dbReference>
<feature type="domain" description="Beta-mannosidase-like galactose-binding" evidence="7">
    <location>
        <begin position="113"/>
        <end position="256"/>
    </location>
</feature>
<evidence type="ECO:0000259" key="7">
    <source>
        <dbReference type="Pfam" id="PF22666"/>
    </source>
</evidence>
<name>A0ABR7QDW6_9FLAO</name>
<dbReference type="PANTHER" id="PTHR43536">
    <property type="entry name" value="MANNOSYLGLYCOPROTEIN ENDO-BETA-MANNOSIDASE"/>
    <property type="match status" value="1"/>
</dbReference>
<dbReference type="Gene3D" id="3.20.20.80">
    <property type="entry name" value="Glycosidases"/>
    <property type="match status" value="1"/>
</dbReference>
<dbReference type="Pfam" id="PF18368">
    <property type="entry name" value="Ig_GlcNase"/>
    <property type="match status" value="1"/>
</dbReference>
<dbReference type="Pfam" id="PF00703">
    <property type="entry name" value="Glyco_hydro_2"/>
    <property type="match status" value="1"/>
</dbReference>
<dbReference type="InterPro" id="IPR043534">
    <property type="entry name" value="EBDG/EBM"/>
</dbReference>
<feature type="domain" description="Exo-beta-D-glucosaminidase Ig-fold" evidence="6">
    <location>
        <begin position="843"/>
        <end position="952"/>
    </location>
</feature>
<organism evidence="8 9">
    <name type="scientific">Kordia aestuariivivens</name>
    <dbReference type="NCBI Taxonomy" id="2759037"/>
    <lineage>
        <taxon>Bacteria</taxon>
        <taxon>Pseudomonadati</taxon>
        <taxon>Bacteroidota</taxon>
        <taxon>Flavobacteriia</taxon>
        <taxon>Flavobacteriales</taxon>
        <taxon>Flavobacteriaceae</taxon>
        <taxon>Kordia</taxon>
    </lineage>
</organism>
<dbReference type="InterPro" id="IPR036156">
    <property type="entry name" value="Beta-gal/glucu_dom_sf"/>
</dbReference>
<proteinExistence type="inferred from homology"/>
<dbReference type="RefSeq" id="WP_187563731.1">
    <property type="nucleotide sequence ID" value="NZ_JACGWS010000013.1"/>
</dbReference>
<reference evidence="8 9" key="1">
    <citation type="submission" date="2020-07" db="EMBL/GenBank/DDBJ databases">
        <title>Description of Kordia aestuariivivens sp. nov., isolated from a tidal flat.</title>
        <authorList>
            <person name="Park S."/>
            <person name="Yoon J.-H."/>
        </authorList>
    </citation>
    <scope>NUCLEOTIDE SEQUENCE [LARGE SCALE GENOMIC DNA]</scope>
    <source>
        <strain evidence="8 9">YSTF-M3</strain>
    </source>
</reference>
<feature type="domain" description="Glycoside hydrolase family 2 immunoglobulin-like beta-sandwich" evidence="4">
    <location>
        <begin position="269"/>
        <end position="384"/>
    </location>
</feature>
<dbReference type="Pfam" id="PF22666">
    <property type="entry name" value="Glyco_hydro_2_N2"/>
    <property type="match status" value="1"/>
</dbReference>
<keyword evidence="2" id="KW-0378">Hydrolase</keyword>
<dbReference type="Pfam" id="PF02836">
    <property type="entry name" value="Glyco_hydro_2_C"/>
    <property type="match status" value="1"/>
</dbReference>
<dbReference type="InterPro" id="IPR006102">
    <property type="entry name" value="Ig-like_GH2"/>
</dbReference>
<dbReference type="SUPFAM" id="SSF49303">
    <property type="entry name" value="beta-Galactosidase/glucuronidase domain"/>
    <property type="match status" value="3"/>
</dbReference>
<evidence type="ECO:0000313" key="9">
    <source>
        <dbReference type="Proteomes" id="UP000619238"/>
    </source>
</evidence>
<dbReference type="EMBL" id="JACGWS010000013">
    <property type="protein sequence ID" value="MBC8756688.1"/>
    <property type="molecule type" value="Genomic_DNA"/>
</dbReference>
<evidence type="ECO:0000259" key="5">
    <source>
        <dbReference type="Pfam" id="PF02836"/>
    </source>
</evidence>
<evidence type="ECO:0000259" key="6">
    <source>
        <dbReference type="Pfam" id="PF18368"/>
    </source>
</evidence>
<comment type="caution">
    <text evidence="8">The sequence shown here is derived from an EMBL/GenBank/DDBJ whole genome shotgun (WGS) entry which is preliminary data.</text>
</comment>